<dbReference type="OrthoDB" id="92877at2"/>
<evidence type="ECO:0000259" key="3">
    <source>
        <dbReference type="PROSITE" id="PS50994"/>
    </source>
</evidence>
<name>A0A438M8F4_9ACTN</name>
<dbReference type="EMBL" id="SAUN01000001">
    <property type="protein sequence ID" value="RVX42878.1"/>
    <property type="molecule type" value="Genomic_DNA"/>
</dbReference>
<proteinExistence type="inferred from homology"/>
<dbReference type="PANTHER" id="PTHR35004:SF7">
    <property type="entry name" value="INTEGRASE PROTEIN"/>
    <property type="match status" value="1"/>
</dbReference>
<evidence type="ECO:0000313" key="4">
    <source>
        <dbReference type="EMBL" id="RVX41845.1"/>
    </source>
</evidence>
<keyword evidence="8" id="KW-1185">Reference proteome</keyword>
<dbReference type="AlphaFoldDB" id="A0A438M8F4"/>
<organism evidence="5 8">
    <name type="scientific">Nonomuraea polychroma</name>
    <dbReference type="NCBI Taxonomy" id="46176"/>
    <lineage>
        <taxon>Bacteria</taxon>
        <taxon>Bacillati</taxon>
        <taxon>Actinomycetota</taxon>
        <taxon>Actinomycetes</taxon>
        <taxon>Streptosporangiales</taxon>
        <taxon>Streptosporangiaceae</taxon>
        <taxon>Nonomuraea</taxon>
    </lineage>
</organism>
<gene>
    <name evidence="4" type="ORF">EDD27_4423</name>
    <name evidence="5" type="ORF">EDD27_4608</name>
    <name evidence="6" type="ORF">EDD27_5543</name>
    <name evidence="7" type="ORF">EDD27_9096</name>
</gene>
<protein>
    <submittedName>
        <fullName evidence="5">Transposase</fullName>
    </submittedName>
</protein>
<dbReference type="NCBIfam" id="NF033546">
    <property type="entry name" value="transpos_IS21"/>
    <property type="match status" value="1"/>
</dbReference>
<evidence type="ECO:0000313" key="5">
    <source>
        <dbReference type="EMBL" id="RVX41992.1"/>
    </source>
</evidence>
<feature type="region of interest" description="Disordered" evidence="2">
    <location>
        <begin position="369"/>
        <end position="389"/>
    </location>
</feature>
<feature type="compositionally biased region" description="Basic residues" evidence="2">
    <location>
        <begin position="371"/>
        <end position="386"/>
    </location>
</feature>
<feature type="domain" description="Integrase catalytic" evidence="3">
    <location>
        <begin position="106"/>
        <end position="285"/>
    </location>
</feature>
<dbReference type="PANTHER" id="PTHR35004">
    <property type="entry name" value="TRANSPOSASE RV3428C-RELATED"/>
    <property type="match status" value="1"/>
</dbReference>
<dbReference type="GO" id="GO:0015074">
    <property type="term" value="P:DNA integration"/>
    <property type="evidence" value="ECO:0007669"/>
    <property type="project" value="InterPro"/>
</dbReference>
<dbReference type="Pfam" id="PF22483">
    <property type="entry name" value="Mu-transpos_C_2"/>
    <property type="match status" value="1"/>
</dbReference>
<dbReference type="GO" id="GO:0003676">
    <property type="term" value="F:nucleic acid binding"/>
    <property type="evidence" value="ECO:0007669"/>
    <property type="project" value="InterPro"/>
</dbReference>
<dbReference type="EMBL" id="SAUN01000001">
    <property type="protein sequence ID" value="RVX41845.1"/>
    <property type="molecule type" value="Genomic_DNA"/>
</dbReference>
<dbReference type="InterPro" id="IPR012337">
    <property type="entry name" value="RNaseH-like_sf"/>
</dbReference>
<dbReference type="Proteomes" id="UP000284824">
    <property type="component" value="Unassembled WGS sequence"/>
</dbReference>
<sequence>MKIFEAYDLTKTVHSAAQLSGADPKTVKRYVELRQLGLNPYERAARPKLIDPFLEKIEEWVEASKAKIRADVAHDKLVAMGYRGSPRSTRRAVNAAKAAWRAGRRRTYRPWIPEPGMWLQFDWGEGPRVGGRRTWLWCAWLAWSKFRVVIPVWDCTLGTLVSCLDSTLRRIGGAPTYVLTDNAKTVTSDHVAGIAVRHPQIVAAGRYYGCTVETCVPYDPESKGGVEATVRLAKADLVPTEANLRSEYGSFAELAEQCRTWCEKINARRHRGSGQVPAEQLLIEQQALHVLPAEPFALALGEQRIVYDDQTISFASVRYSTPPGHIDTKVWVRVVGEELVITARAVGGELAEIARHRVSVPGNPQILTQHYPHHPNGRSVHQPKPRPRSEAEVAFLGIGPGAKRWLTEAGPAGAVRIRAKMARAVELAAVLGAERVDEALGLAAIAGRFADDDLPAIVDHLSDHRAVGELVRADETHSAQPGTASWQALGQ</sequence>
<reference evidence="5 8" key="1">
    <citation type="submission" date="2019-01" db="EMBL/GenBank/DDBJ databases">
        <title>Sequencing the genomes of 1000 actinobacteria strains.</title>
        <authorList>
            <person name="Klenk H.-P."/>
        </authorList>
    </citation>
    <scope>NUCLEOTIDE SEQUENCE [LARGE SCALE GENOMIC DNA]</scope>
    <source>
        <strain evidence="5 8">DSM 43925</strain>
    </source>
</reference>
<evidence type="ECO:0000256" key="2">
    <source>
        <dbReference type="SAM" id="MobiDB-lite"/>
    </source>
</evidence>
<dbReference type="EMBL" id="SAUN01000001">
    <property type="protein sequence ID" value="RVX46234.1"/>
    <property type="molecule type" value="Genomic_DNA"/>
</dbReference>
<comment type="caution">
    <text evidence="5">The sequence shown here is derived from an EMBL/GenBank/DDBJ whole genome shotgun (WGS) entry which is preliminary data.</text>
</comment>
<evidence type="ECO:0000313" key="6">
    <source>
        <dbReference type="EMBL" id="RVX42878.1"/>
    </source>
</evidence>
<dbReference type="InterPro" id="IPR036397">
    <property type="entry name" value="RNaseH_sf"/>
</dbReference>
<dbReference type="InterPro" id="IPR054353">
    <property type="entry name" value="IstA-like_C"/>
</dbReference>
<evidence type="ECO:0000313" key="8">
    <source>
        <dbReference type="Proteomes" id="UP000284824"/>
    </source>
</evidence>
<dbReference type="SUPFAM" id="SSF53098">
    <property type="entry name" value="Ribonuclease H-like"/>
    <property type="match status" value="1"/>
</dbReference>
<comment type="similarity">
    <text evidence="1">Belongs to the transposase IS21/IS408/IS1162 family.</text>
</comment>
<dbReference type="EMBL" id="SAUN01000001">
    <property type="protein sequence ID" value="RVX41992.1"/>
    <property type="molecule type" value="Genomic_DNA"/>
</dbReference>
<dbReference type="PROSITE" id="PS50994">
    <property type="entry name" value="INTEGRASE"/>
    <property type="match status" value="1"/>
</dbReference>
<accession>A0A438M8F4</accession>
<evidence type="ECO:0000313" key="7">
    <source>
        <dbReference type="EMBL" id="RVX46234.1"/>
    </source>
</evidence>
<dbReference type="InterPro" id="IPR001584">
    <property type="entry name" value="Integrase_cat-core"/>
</dbReference>
<evidence type="ECO:0000256" key="1">
    <source>
        <dbReference type="ARBA" id="ARBA00009277"/>
    </source>
</evidence>
<dbReference type="RefSeq" id="WP_127934029.1">
    <property type="nucleotide sequence ID" value="NZ_SAUN01000001.1"/>
</dbReference>
<dbReference type="Gene3D" id="3.30.420.10">
    <property type="entry name" value="Ribonuclease H-like superfamily/Ribonuclease H"/>
    <property type="match status" value="1"/>
</dbReference>